<evidence type="ECO:0000313" key="1">
    <source>
        <dbReference type="EMBL" id="MBE6505702.1"/>
    </source>
</evidence>
<evidence type="ECO:0000313" key="2">
    <source>
        <dbReference type="Proteomes" id="UP000762703"/>
    </source>
</evidence>
<feature type="non-terminal residue" evidence="1">
    <location>
        <position position="258"/>
    </location>
</feature>
<protein>
    <submittedName>
        <fullName evidence="1">Uncharacterized protein</fullName>
    </submittedName>
</protein>
<reference evidence="1" key="1">
    <citation type="submission" date="2019-04" db="EMBL/GenBank/DDBJ databases">
        <title>Evolution of Biomass-Degrading Anaerobic Consortia Revealed by Metagenomics.</title>
        <authorList>
            <person name="Peng X."/>
        </authorList>
    </citation>
    <scope>NUCLEOTIDE SEQUENCE</scope>
    <source>
        <strain evidence="1">SIG12</strain>
    </source>
</reference>
<organism evidence="1 2">
    <name type="scientific">Methanobrevibacter millerae</name>
    <dbReference type="NCBI Taxonomy" id="230361"/>
    <lineage>
        <taxon>Archaea</taxon>
        <taxon>Methanobacteriati</taxon>
        <taxon>Methanobacteriota</taxon>
        <taxon>Methanomada group</taxon>
        <taxon>Methanobacteria</taxon>
        <taxon>Methanobacteriales</taxon>
        <taxon>Methanobacteriaceae</taxon>
        <taxon>Methanobrevibacter</taxon>
    </lineage>
</organism>
<sequence>MAKFQEDMIFKDVGEEDVEVLLEIANKKSKVKKIWTEELRQIDPSTYKPDLIIELDDENLVLEFQSTVADDTFSQRGHSYVAIIDQKKSNNKEVNLCVISTAEKSKIVSYYVNKLNTFRYEVFGNDLFDGEKIINEIEEKYKLKKIITPKESIYFSLAPIMTKNGDIEENIQRVLKILFTLDELHPSTKSLCYAVLWLLIDKFLGETPLKNLLLDKLGGKMSAVYDYGQRKEQNGIKKGMKEGMEKGMKEGMEKGMEK</sequence>
<dbReference type="RefSeq" id="WP_303737355.1">
    <property type="nucleotide sequence ID" value="NZ_SUTE01000067.1"/>
</dbReference>
<gene>
    <name evidence="1" type="ORF">E7Z73_08220</name>
</gene>
<comment type="caution">
    <text evidence="1">The sequence shown here is derived from an EMBL/GenBank/DDBJ whole genome shotgun (WGS) entry which is preliminary data.</text>
</comment>
<dbReference type="AlphaFoldDB" id="A0A8T3VET6"/>
<proteinExistence type="predicted"/>
<dbReference type="EMBL" id="SUTE01000067">
    <property type="protein sequence ID" value="MBE6505702.1"/>
    <property type="molecule type" value="Genomic_DNA"/>
</dbReference>
<dbReference type="Proteomes" id="UP000762703">
    <property type="component" value="Unassembled WGS sequence"/>
</dbReference>
<accession>A0A8T3VET6</accession>
<name>A0A8T3VET6_9EURY</name>